<accession>A0A7T8GMZ7</accession>
<name>A0A7T8GMZ7_CALRO</name>
<keyword evidence="2" id="KW-1185">Reference proteome</keyword>
<proteinExistence type="predicted"/>
<protein>
    <submittedName>
        <fullName evidence="1">Uncharacterized protein</fullName>
    </submittedName>
</protein>
<evidence type="ECO:0000313" key="2">
    <source>
        <dbReference type="Proteomes" id="UP000595437"/>
    </source>
</evidence>
<gene>
    <name evidence="1" type="ORF">FKW44_024485</name>
</gene>
<evidence type="ECO:0000313" key="1">
    <source>
        <dbReference type="EMBL" id="QQP33194.1"/>
    </source>
</evidence>
<organism evidence="1 2">
    <name type="scientific">Caligus rogercresseyi</name>
    <name type="common">Sea louse</name>
    <dbReference type="NCBI Taxonomy" id="217165"/>
    <lineage>
        <taxon>Eukaryota</taxon>
        <taxon>Metazoa</taxon>
        <taxon>Ecdysozoa</taxon>
        <taxon>Arthropoda</taxon>
        <taxon>Crustacea</taxon>
        <taxon>Multicrustacea</taxon>
        <taxon>Hexanauplia</taxon>
        <taxon>Copepoda</taxon>
        <taxon>Siphonostomatoida</taxon>
        <taxon>Caligidae</taxon>
        <taxon>Caligus</taxon>
    </lineage>
</organism>
<reference evidence="2" key="1">
    <citation type="submission" date="2021-01" db="EMBL/GenBank/DDBJ databases">
        <title>Caligus Genome Assembly.</title>
        <authorList>
            <person name="Gallardo-Escarate C."/>
        </authorList>
    </citation>
    <scope>NUCLEOTIDE SEQUENCE [LARGE SCALE GENOMIC DNA]</scope>
</reference>
<sequence length="76" mass="9053">MDICNALRAFLGYLNYWSLQSDGNKLTRNEDKFNHFVKLSIEKLDCLSEPLRRKALEDRERSLKSKAWHTMERPPQ</sequence>
<dbReference type="EMBL" id="CP045908">
    <property type="protein sequence ID" value="QQP33194.1"/>
    <property type="molecule type" value="Genomic_DNA"/>
</dbReference>
<dbReference type="Proteomes" id="UP000595437">
    <property type="component" value="Chromosome 19"/>
</dbReference>
<dbReference type="AlphaFoldDB" id="A0A7T8GMZ7"/>